<feature type="transmembrane region" description="Helical" evidence="1">
    <location>
        <begin position="848"/>
        <end position="868"/>
    </location>
</feature>
<dbReference type="Pfam" id="PF00550">
    <property type="entry name" value="PP-binding"/>
    <property type="match status" value="1"/>
</dbReference>
<dbReference type="PANTHER" id="PTHR43767">
    <property type="entry name" value="LONG-CHAIN-FATTY-ACID--COA LIGASE"/>
    <property type="match status" value="1"/>
</dbReference>
<dbReference type="InterPro" id="IPR009081">
    <property type="entry name" value="PP-bd_ACP"/>
</dbReference>
<feature type="transmembrane region" description="Helical" evidence="1">
    <location>
        <begin position="790"/>
        <end position="808"/>
    </location>
</feature>
<dbReference type="RefSeq" id="WP_185659819.1">
    <property type="nucleotide sequence ID" value="NZ_CAWPOO010000007.1"/>
</dbReference>
<comment type="caution">
    <text evidence="4">The sequence shown here is derived from an EMBL/GenBank/DDBJ whole genome shotgun (WGS) entry which is preliminary data.</text>
</comment>
<reference evidence="4 5" key="1">
    <citation type="submission" date="2020-07" db="EMBL/GenBank/DDBJ databases">
        <authorList>
            <person name="Feng X."/>
        </authorList>
    </citation>
    <scope>NUCLEOTIDE SEQUENCE [LARGE SCALE GENOMIC DNA]</scope>
    <source>
        <strain evidence="4 5">JCM23202</strain>
    </source>
</reference>
<keyword evidence="1" id="KW-0472">Membrane</keyword>
<keyword evidence="1" id="KW-0812">Transmembrane</keyword>
<dbReference type="Proteomes" id="UP000526501">
    <property type="component" value="Unassembled WGS sequence"/>
</dbReference>
<gene>
    <name evidence="4" type="ORF">H5P27_07730</name>
</gene>
<keyword evidence="5" id="KW-1185">Reference proteome</keyword>
<dbReference type="SUPFAM" id="SSF47336">
    <property type="entry name" value="ACP-like"/>
    <property type="match status" value="1"/>
</dbReference>
<evidence type="ECO:0000313" key="4">
    <source>
        <dbReference type="EMBL" id="MBC2605931.1"/>
    </source>
</evidence>
<feature type="transmembrane region" description="Helical" evidence="1">
    <location>
        <begin position="682"/>
        <end position="700"/>
    </location>
</feature>
<evidence type="ECO:0000256" key="1">
    <source>
        <dbReference type="SAM" id="Phobius"/>
    </source>
</evidence>
<feature type="domain" description="Carrier" evidence="3">
    <location>
        <begin position="469"/>
        <end position="515"/>
    </location>
</feature>
<name>A0A7X1E862_9BACT</name>
<dbReference type="AlphaFoldDB" id="A0A7X1E862"/>
<evidence type="ECO:0000259" key="3">
    <source>
        <dbReference type="Pfam" id="PF00550"/>
    </source>
</evidence>
<proteinExistence type="predicted"/>
<organism evidence="4 5">
    <name type="scientific">Pelagicoccus albus</name>
    <dbReference type="NCBI Taxonomy" id="415222"/>
    <lineage>
        <taxon>Bacteria</taxon>
        <taxon>Pseudomonadati</taxon>
        <taxon>Verrucomicrobiota</taxon>
        <taxon>Opitutia</taxon>
        <taxon>Puniceicoccales</taxon>
        <taxon>Pelagicoccaceae</taxon>
        <taxon>Pelagicoccus</taxon>
    </lineage>
</organism>
<dbReference type="InterPro" id="IPR042099">
    <property type="entry name" value="ANL_N_sf"/>
</dbReference>
<feature type="domain" description="AMP-dependent synthetase/ligase" evidence="2">
    <location>
        <begin position="120"/>
        <end position="331"/>
    </location>
</feature>
<feature type="transmembrane region" description="Helical" evidence="1">
    <location>
        <begin position="616"/>
        <end position="637"/>
    </location>
</feature>
<feature type="transmembrane region" description="Helical" evidence="1">
    <location>
        <begin position="657"/>
        <end position="675"/>
    </location>
</feature>
<dbReference type="EMBL" id="JACHVC010000007">
    <property type="protein sequence ID" value="MBC2605931.1"/>
    <property type="molecule type" value="Genomic_DNA"/>
</dbReference>
<dbReference type="InterPro" id="IPR036736">
    <property type="entry name" value="ACP-like_sf"/>
</dbReference>
<dbReference type="InterPro" id="IPR050237">
    <property type="entry name" value="ATP-dep_AMP-bd_enzyme"/>
</dbReference>
<feature type="transmembrane region" description="Helical" evidence="1">
    <location>
        <begin position="579"/>
        <end position="596"/>
    </location>
</feature>
<feature type="transmembrane region" description="Helical" evidence="1">
    <location>
        <begin position="720"/>
        <end position="738"/>
    </location>
</feature>
<evidence type="ECO:0000259" key="2">
    <source>
        <dbReference type="Pfam" id="PF00501"/>
    </source>
</evidence>
<dbReference type="PANTHER" id="PTHR43767:SF1">
    <property type="entry name" value="NONRIBOSOMAL PEPTIDE SYNTHASE PES1 (EUROFUNG)-RELATED"/>
    <property type="match status" value="1"/>
</dbReference>
<feature type="transmembrane region" description="Helical" evidence="1">
    <location>
        <begin position="820"/>
        <end position="842"/>
    </location>
</feature>
<feature type="transmembrane region" description="Helical" evidence="1">
    <location>
        <begin position="750"/>
        <end position="770"/>
    </location>
</feature>
<keyword evidence="1" id="KW-1133">Transmembrane helix</keyword>
<protein>
    <submittedName>
        <fullName evidence="4">AMP-binding protein</fullName>
    </submittedName>
</protein>
<dbReference type="Gene3D" id="3.40.50.12780">
    <property type="entry name" value="N-terminal domain of ligase-like"/>
    <property type="match status" value="1"/>
</dbReference>
<dbReference type="Pfam" id="PF00501">
    <property type="entry name" value="AMP-binding"/>
    <property type="match status" value="1"/>
</dbReference>
<sequence>MTRLFSNLESFGNSVALVCQDGSELNYRELAERADLFCRNMAANPGLLALEASNDLESILALIGACRANCPVLLLGPGDLEQKSHIQGIFRPDYIFRGEEGAKVIEPQSDSPERERYYPELALMLSTSGSAGSAKLVRLSHQNLISNAHSIIEYLDLKPEDRAVTNLPLHYSFGLSILTSHLLCGASLLSTSLSIVDEEIWELLETKKVSSLSGVPRTYEILAQNGFLDRDLPDLKTMTQAGGKLEPHLVELFANKLSKAGKRFFVMYGQTEASPRISYLPPDYASSDSDSIGQSVPGGRIRIVDSEGNDIEQANTPGELVYEGPNVMMGYATCREDLAKGQGPSELKTGDIVIRKENGLFKIVGRASRFVKLAGLRISLDDVERIVKEDGTACLATGDDRQLLIAIEQGDESQSGKLKEKIAQKLKIPLPSVSVLPFAELPLLPSGKPDYVSVKNEAKRQADRQGSSDLRSEIATLLGRDSLQDHETFYNAGGDSLSYIEANFLVEKHFGQAVPSWEKIPFGKLFALDPDTDHSGEVSQPRPLDSLFIARSIAIALAMVSHAFLQFKVWGELPEFWRLFTRAATPTFLIIFGIGLARNYSRRAEAKDLKLLASRFLPKAATIYLAIVANLICSLIGKKLSFQDMLEALLFMHGGRFIDILALYCVLYALMPFVVKFIEERRFTGIWVLIVIPWTLWPFLHEIDSQSYLLSFLFGIGQEVGPSVPYALTFCLFGYAMGAKVQKDGRGKDAVYILLLAFGALFFGLTHEGISGAIEGIGDISLRRENHPLYFAFGILSAIVILLLAKGLAKFTKDSENAKLAFGLGANSIFSFTFGNMVLNLGPTPYTGLLPGLALSAAFMLGLTMITYDISRPKPRFFGPITRWIQRGFRTILFTGKRRSNPRS</sequence>
<evidence type="ECO:0000313" key="5">
    <source>
        <dbReference type="Proteomes" id="UP000526501"/>
    </source>
</evidence>
<accession>A0A7X1E862</accession>
<dbReference type="SUPFAM" id="SSF56801">
    <property type="entry name" value="Acetyl-CoA synthetase-like"/>
    <property type="match status" value="1"/>
</dbReference>
<dbReference type="InterPro" id="IPR000873">
    <property type="entry name" value="AMP-dep_synth/lig_dom"/>
</dbReference>